<reference evidence="9 10" key="1">
    <citation type="submission" date="2017-03" db="EMBL/GenBank/DDBJ databases">
        <title>Genome sequence of Geothermobacter sp. EPR-M, Deep-Sea Iron Reducer.</title>
        <authorList>
            <person name="Tully B."/>
            <person name="Savalia P."/>
            <person name="Abuyen K."/>
            <person name="Baughan C."/>
            <person name="Romero E."/>
            <person name="Ronkowski C."/>
            <person name="Torres B."/>
            <person name="Tremblay J."/>
            <person name="Trujillo A."/>
            <person name="Tyler M."/>
            <person name="Perez-Rodriguez I."/>
            <person name="Amend J."/>
        </authorList>
    </citation>
    <scope>NUCLEOTIDE SEQUENCE [LARGE SCALE GENOMIC DNA]</scope>
    <source>
        <strain evidence="9 10">EPR-M</strain>
    </source>
</reference>
<feature type="transmembrane region" description="Helical" evidence="6">
    <location>
        <begin position="95"/>
        <end position="119"/>
    </location>
</feature>
<evidence type="ECO:0000313" key="9">
    <source>
        <dbReference type="EMBL" id="ORJ61258.1"/>
    </source>
</evidence>
<evidence type="ECO:0000313" key="10">
    <source>
        <dbReference type="Proteomes" id="UP000193136"/>
    </source>
</evidence>
<dbReference type="OrthoDB" id="9777219at2"/>
<keyword evidence="4 6" id="KW-1133">Transmembrane helix</keyword>
<feature type="transmembrane region" description="Helical" evidence="6">
    <location>
        <begin position="220"/>
        <end position="238"/>
    </location>
</feature>
<comment type="caution">
    <text evidence="9">The sequence shown here is derived from an EMBL/GenBank/DDBJ whole genome shotgun (WGS) entry which is preliminary data.</text>
</comment>
<gene>
    <name evidence="9" type="ORF">B5V00_06370</name>
</gene>
<evidence type="ECO:0000259" key="8">
    <source>
        <dbReference type="Pfam" id="PF23357"/>
    </source>
</evidence>
<keyword evidence="3 6" id="KW-0812">Transmembrane</keyword>
<protein>
    <submittedName>
        <fullName evidence="9">Uncharacterized protein</fullName>
    </submittedName>
</protein>
<evidence type="ECO:0000256" key="5">
    <source>
        <dbReference type="ARBA" id="ARBA00023136"/>
    </source>
</evidence>
<dbReference type="InterPro" id="IPR055396">
    <property type="entry name" value="DUF7088"/>
</dbReference>
<keyword evidence="2" id="KW-1003">Cell membrane</keyword>
<feature type="domain" description="ABC-type uncharacterised transport system" evidence="7">
    <location>
        <begin position="426"/>
        <end position="738"/>
    </location>
</feature>
<feature type="transmembrane region" description="Helical" evidence="6">
    <location>
        <begin position="12"/>
        <end position="41"/>
    </location>
</feature>
<feature type="transmembrane region" description="Helical" evidence="6">
    <location>
        <begin position="161"/>
        <end position="183"/>
    </location>
</feature>
<keyword evidence="10" id="KW-1185">Reference proteome</keyword>
<organism evidence="9 10">
    <name type="scientific">Geothermobacter hydrogeniphilus</name>
    <dbReference type="NCBI Taxonomy" id="1969733"/>
    <lineage>
        <taxon>Bacteria</taxon>
        <taxon>Pseudomonadati</taxon>
        <taxon>Thermodesulfobacteriota</taxon>
        <taxon>Desulfuromonadia</taxon>
        <taxon>Desulfuromonadales</taxon>
        <taxon>Geothermobacteraceae</taxon>
        <taxon>Geothermobacter</taxon>
    </lineage>
</organism>
<feature type="transmembrane region" description="Helical" evidence="6">
    <location>
        <begin position="259"/>
        <end position="279"/>
    </location>
</feature>
<dbReference type="Proteomes" id="UP000193136">
    <property type="component" value="Unassembled WGS sequence"/>
</dbReference>
<dbReference type="InterPro" id="IPR019196">
    <property type="entry name" value="ABC_transp_unknown"/>
</dbReference>
<name>A0A1X0Y7X3_9BACT</name>
<dbReference type="Pfam" id="PF12679">
    <property type="entry name" value="ABC2_membrane_2"/>
    <property type="match status" value="1"/>
</dbReference>
<keyword evidence="5 6" id="KW-0472">Membrane</keyword>
<accession>A0A1X0Y7X3</accession>
<dbReference type="PANTHER" id="PTHR30294">
    <property type="entry name" value="MEMBRANE COMPONENT OF ABC TRANSPORTER YHHJ-RELATED"/>
    <property type="match status" value="1"/>
</dbReference>
<sequence length="878" mass="97048">MKNLWPLFKRELAGYFVTPLAYVFIVIFLVLTGVFTFYLGGFFQRGQADLQAFFLWHPWLFLLLVPALGMRLWAEERKTGTIELLLTLPVSMTEAVLAKFLAAWAMIAISLALTFPIWISVNLLGNPDNGVIIANYLGSLLMAGAYLAVAACLSATTRNQVIAFVLSTLACFAFLLAGFPLVLDFFRPWLPQAALDAIASLSFLSHFETITRGMIDLRDLLFFVSFILLWLYLGAWVISRKKASGGYRTRSGSGLFSRGGLLGALLLFLLLNVAVSPLLRGLRLDLTEQRLNTLSSGTRHILAGIDKPLSLKFFLSREQIKQVPGLESFAERVATLLDEYANLADGRLTIEQIDPEPFSEAEDEAVRFGLRGVQITAGGDSIYFGLVGELDGRRKVIPFFQPERERFLEYDLSQLLYQLVHPKKLVVGLLSGAPIEGGFTPGPNPRMQRPWLILDQLRRQFEIRTLPRTAEPIADDVDLLMLVHPAGLDAETLYAVDQYLLRGGKALIFADPLSEASAEGNPAGAINSNPDFERLLAAWGIAMEPGKVVGDLPQSHKVNYQGRLRSMQINYLPWLNIGRNSLADDDVITSQLGNLNLATAGALRPLKGAKTVFTPLIKSSDQAMLIDAAKIAFAPNPAKLLADFKPAGKPFVLAARIDGEIVSAFPEGRPKAATETKAAAKEKKPVAEHLAKSKGPVHLVVIADSDLLQDRFWVQATSVFGGSLAIPISANADLAANAIESLGGSPDLISVRSRGSYRRPFTLVAELQRKAEMRFRAKEQELTDKLRETESKLNELQRGRDDSGATTLTAEQQRELDRFLAEKVKFRKQLRAVQYQLRAEIDNLEAMLKVFNILFVPGLIALIAFVAWVIRRARGREY</sequence>
<comment type="subcellular location">
    <subcellularLocation>
        <location evidence="1">Cell membrane</location>
        <topology evidence="1">Multi-pass membrane protein</topology>
    </subcellularLocation>
</comment>
<dbReference type="PANTHER" id="PTHR30294:SF29">
    <property type="entry name" value="MULTIDRUG ABC TRANSPORTER PERMEASE YBHS-RELATED"/>
    <property type="match status" value="1"/>
</dbReference>
<proteinExistence type="predicted"/>
<evidence type="ECO:0000259" key="7">
    <source>
        <dbReference type="Pfam" id="PF09822"/>
    </source>
</evidence>
<dbReference type="EMBL" id="NAAD01000006">
    <property type="protein sequence ID" value="ORJ61258.1"/>
    <property type="molecule type" value="Genomic_DNA"/>
</dbReference>
<feature type="transmembrane region" description="Helical" evidence="6">
    <location>
        <begin position="131"/>
        <end position="149"/>
    </location>
</feature>
<dbReference type="GO" id="GO:0140359">
    <property type="term" value="F:ABC-type transporter activity"/>
    <property type="evidence" value="ECO:0007669"/>
    <property type="project" value="InterPro"/>
</dbReference>
<evidence type="ECO:0000256" key="2">
    <source>
        <dbReference type="ARBA" id="ARBA00022475"/>
    </source>
</evidence>
<dbReference type="STRING" id="1969733.B5V00_06370"/>
<dbReference type="Pfam" id="PF23357">
    <property type="entry name" value="DUF7088"/>
    <property type="match status" value="1"/>
</dbReference>
<dbReference type="InterPro" id="IPR051449">
    <property type="entry name" value="ABC-2_transporter_component"/>
</dbReference>
<evidence type="ECO:0000256" key="4">
    <source>
        <dbReference type="ARBA" id="ARBA00022989"/>
    </source>
</evidence>
<feature type="transmembrane region" description="Helical" evidence="6">
    <location>
        <begin position="53"/>
        <end position="74"/>
    </location>
</feature>
<dbReference type="AlphaFoldDB" id="A0A1X0Y7X3"/>
<evidence type="ECO:0000256" key="1">
    <source>
        <dbReference type="ARBA" id="ARBA00004651"/>
    </source>
</evidence>
<evidence type="ECO:0000256" key="6">
    <source>
        <dbReference type="SAM" id="Phobius"/>
    </source>
</evidence>
<feature type="domain" description="DUF7088" evidence="8">
    <location>
        <begin position="288"/>
        <end position="388"/>
    </location>
</feature>
<feature type="transmembrane region" description="Helical" evidence="6">
    <location>
        <begin position="850"/>
        <end position="870"/>
    </location>
</feature>
<evidence type="ECO:0000256" key="3">
    <source>
        <dbReference type="ARBA" id="ARBA00022692"/>
    </source>
</evidence>
<dbReference type="Pfam" id="PF09822">
    <property type="entry name" value="ABC_transp_aux"/>
    <property type="match status" value="1"/>
</dbReference>
<dbReference type="GO" id="GO:0005886">
    <property type="term" value="C:plasma membrane"/>
    <property type="evidence" value="ECO:0007669"/>
    <property type="project" value="UniProtKB-SubCell"/>
</dbReference>
<dbReference type="RefSeq" id="WP_085009937.1">
    <property type="nucleotide sequence ID" value="NZ_NAAD01000006.1"/>
</dbReference>